<dbReference type="PANTHER" id="PTHR30471:SF3">
    <property type="entry name" value="UPF0758 PROTEIN YEES-RELATED"/>
    <property type="match status" value="1"/>
</dbReference>
<organism evidence="7 8">
    <name type="scientific">Kordia antarctica</name>
    <dbReference type="NCBI Taxonomy" id="1218801"/>
    <lineage>
        <taxon>Bacteria</taxon>
        <taxon>Pseudomonadati</taxon>
        <taxon>Bacteroidota</taxon>
        <taxon>Flavobacteriia</taxon>
        <taxon>Flavobacteriales</taxon>
        <taxon>Flavobacteriaceae</taxon>
        <taxon>Kordia</taxon>
    </lineage>
</organism>
<name>A0A7L4ZRB2_9FLAO</name>
<evidence type="ECO:0000256" key="1">
    <source>
        <dbReference type="ARBA" id="ARBA00022670"/>
    </source>
</evidence>
<protein>
    <recommendedName>
        <fullName evidence="6">MPN domain-containing protein</fullName>
    </recommendedName>
</protein>
<proteinExistence type="predicted"/>
<dbReference type="Pfam" id="PF04002">
    <property type="entry name" value="RadC"/>
    <property type="match status" value="1"/>
</dbReference>
<evidence type="ECO:0000259" key="6">
    <source>
        <dbReference type="PROSITE" id="PS50249"/>
    </source>
</evidence>
<feature type="domain" description="MPN" evidence="6">
    <location>
        <begin position="12"/>
        <end position="139"/>
    </location>
</feature>
<evidence type="ECO:0000256" key="3">
    <source>
        <dbReference type="ARBA" id="ARBA00022801"/>
    </source>
</evidence>
<dbReference type="CDD" id="cd08071">
    <property type="entry name" value="MPN_DUF2466"/>
    <property type="match status" value="1"/>
</dbReference>
<sequence length="207" mass="23832">MNVRLTETQKITILNAHDVYSVMQQILLRQNKIRRAQEHFWVVGLKADNSILFVELIAIGAQNRVNVSPPDVFRMGIYKLAVRMILVHNHPSGNLKVSAADKDITDRLLKVGKMINIEVIDHLIVTESGFTSFKDKGIMEELRKSGLYEIQDRESDQMKEMKIQYERKNAEKSKAIDIARKMKADGFDIKTIKKYTGLYIKDIKTLL</sequence>
<evidence type="ECO:0000313" key="8">
    <source>
        <dbReference type="Proteomes" id="UP000464657"/>
    </source>
</evidence>
<dbReference type="AlphaFoldDB" id="A0A7L4ZRB2"/>
<dbReference type="EMBL" id="CP019288">
    <property type="protein sequence ID" value="QHI39152.1"/>
    <property type="molecule type" value="Genomic_DNA"/>
</dbReference>
<dbReference type="PANTHER" id="PTHR30471">
    <property type="entry name" value="DNA REPAIR PROTEIN RADC"/>
    <property type="match status" value="1"/>
</dbReference>
<evidence type="ECO:0000256" key="2">
    <source>
        <dbReference type="ARBA" id="ARBA00022723"/>
    </source>
</evidence>
<accession>A0A7L4ZRB2</accession>
<dbReference type="OrthoDB" id="9804482at2"/>
<dbReference type="InterPro" id="IPR020891">
    <property type="entry name" value="UPF0758_CS"/>
</dbReference>
<dbReference type="Gene3D" id="3.40.140.10">
    <property type="entry name" value="Cytidine Deaminase, domain 2"/>
    <property type="match status" value="1"/>
</dbReference>
<dbReference type="GO" id="GO:0046872">
    <property type="term" value="F:metal ion binding"/>
    <property type="evidence" value="ECO:0007669"/>
    <property type="project" value="UniProtKB-KW"/>
</dbReference>
<evidence type="ECO:0000256" key="5">
    <source>
        <dbReference type="ARBA" id="ARBA00023049"/>
    </source>
</evidence>
<dbReference type="Proteomes" id="UP000464657">
    <property type="component" value="Chromosome"/>
</dbReference>
<keyword evidence="4" id="KW-0862">Zinc</keyword>
<keyword evidence="1" id="KW-0645">Protease</keyword>
<keyword evidence="8" id="KW-1185">Reference proteome</keyword>
<gene>
    <name evidence="7" type="ORF">IMCC3317_45530</name>
</gene>
<keyword evidence="3" id="KW-0378">Hydrolase</keyword>
<dbReference type="PROSITE" id="PS50249">
    <property type="entry name" value="MPN"/>
    <property type="match status" value="1"/>
</dbReference>
<evidence type="ECO:0000313" key="7">
    <source>
        <dbReference type="EMBL" id="QHI39152.1"/>
    </source>
</evidence>
<dbReference type="GO" id="GO:0008237">
    <property type="term" value="F:metallopeptidase activity"/>
    <property type="evidence" value="ECO:0007669"/>
    <property type="project" value="UniProtKB-KW"/>
</dbReference>
<dbReference type="InterPro" id="IPR037518">
    <property type="entry name" value="MPN"/>
</dbReference>
<keyword evidence="2" id="KW-0479">Metal-binding</keyword>
<evidence type="ECO:0000256" key="4">
    <source>
        <dbReference type="ARBA" id="ARBA00022833"/>
    </source>
</evidence>
<keyword evidence="5" id="KW-0482">Metalloprotease</keyword>
<dbReference type="KEGG" id="kan:IMCC3317_45530"/>
<dbReference type="InterPro" id="IPR001405">
    <property type="entry name" value="UPF0758"/>
</dbReference>
<dbReference type="PROSITE" id="PS01302">
    <property type="entry name" value="UPF0758"/>
    <property type="match status" value="1"/>
</dbReference>
<dbReference type="RefSeq" id="WP_160131652.1">
    <property type="nucleotide sequence ID" value="NZ_CP019288.1"/>
</dbReference>
<reference evidence="7 8" key="1">
    <citation type="journal article" date="2013" name="Int. J. Syst. Evol. Microbiol.">
        <title>Kordia antarctica sp. nov., isolated from Antarctic seawater.</title>
        <authorList>
            <person name="Baek K."/>
            <person name="Choi A."/>
            <person name="Kang I."/>
            <person name="Lee K."/>
            <person name="Cho J.C."/>
        </authorList>
    </citation>
    <scope>NUCLEOTIDE SEQUENCE [LARGE SCALE GENOMIC DNA]</scope>
    <source>
        <strain evidence="7 8">IMCC3317</strain>
    </source>
</reference>
<dbReference type="InterPro" id="IPR025657">
    <property type="entry name" value="RadC_JAB"/>
</dbReference>
<dbReference type="GO" id="GO:0006508">
    <property type="term" value="P:proteolysis"/>
    <property type="evidence" value="ECO:0007669"/>
    <property type="project" value="UniProtKB-KW"/>
</dbReference>